<evidence type="ECO:0000256" key="4">
    <source>
        <dbReference type="ARBA" id="ARBA00022723"/>
    </source>
</evidence>
<keyword evidence="11" id="KW-0804">Transcription</keyword>
<evidence type="ECO:0000256" key="7">
    <source>
        <dbReference type="ARBA" id="ARBA00022964"/>
    </source>
</evidence>
<evidence type="ECO:0000313" key="18">
    <source>
        <dbReference type="EMBL" id="KAJ6633450.1"/>
    </source>
</evidence>
<dbReference type="PROSITE" id="PS51183">
    <property type="entry name" value="JMJN"/>
    <property type="match status" value="1"/>
</dbReference>
<dbReference type="SMART" id="SM00545">
    <property type="entry name" value="JmjN"/>
    <property type="match status" value="1"/>
</dbReference>
<keyword evidence="5" id="KW-0862">Zinc</keyword>
<name>A0A9Q0ML89_9DIPT</name>
<dbReference type="InterPro" id="IPR003349">
    <property type="entry name" value="JmjN"/>
</dbReference>
<dbReference type="GO" id="GO:0048512">
    <property type="term" value="P:circadian behavior"/>
    <property type="evidence" value="ECO:0007669"/>
    <property type="project" value="UniProtKB-ARBA"/>
</dbReference>
<keyword evidence="9" id="KW-0408">Iron</keyword>
<gene>
    <name evidence="18" type="primary">Kdm4B_0</name>
    <name evidence="18" type="ORF">Bhyg_17029</name>
</gene>
<feature type="domain" description="JmjN" evidence="16">
    <location>
        <begin position="13"/>
        <end position="55"/>
    </location>
</feature>
<comment type="similarity">
    <text evidence="2">Belongs to the JHDM3 histone demethylase family.</text>
</comment>
<dbReference type="SUPFAM" id="SSF51197">
    <property type="entry name" value="Clavaminate synthase-like"/>
    <property type="match status" value="1"/>
</dbReference>
<dbReference type="EC" id="1.14.11.66" evidence="3"/>
<reference evidence="18" key="1">
    <citation type="submission" date="2022-07" db="EMBL/GenBank/DDBJ databases">
        <authorList>
            <person name="Trinca V."/>
            <person name="Uliana J.V.C."/>
            <person name="Torres T.T."/>
            <person name="Ward R.J."/>
            <person name="Monesi N."/>
        </authorList>
    </citation>
    <scope>NUCLEOTIDE SEQUENCE</scope>
    <source>
        <strain evidence="18">HSMRA1968</strain>
        <tissue evidence="18">Whole embryos</tissue>
    </source>
</reference>
<dbReference type="PROSITE" id="PS51184">
    <property type="entry name" value="JMJC"/>
    <property type="match status" value="1"/>
</dbReference>
<evidence type="ECO:0000256" key="12">
    <source>
        <dbReference type="ARBA" id="ARBA00023242"/>
    </source>
</evidence>
<accession>A0A9Q0ML89</accession>
<evidence type="ECO:0000256" key="3">
    <source>
        <dbReference type="ARBA" id="ARBA00012900"/>
    </source>
</evidence>
<dbReference type="GO" id="GO:0140684">
    <property type="term" value="F:histone H3K9me2/H3K9me3 demethylase activity"/>
    <property type="evidence" value="ECO:0007669"/>
    <property type="project" value="UniProtKB-EC"/>
</dbReference>
<dbReference type="Gene3D" id="2.60.120.650">
    <property type="entry name" value="Cupin"/>
    <property type="match status" value="1"/>
</dbReference>
<organism evidence="18 19">
    <name type="scientific">Pseudolycoriella hygida</name>
    <dbReference type="NCBI Taxonomy" id="35572"/>
    <lineage>
        <taxon>Eukaryota</taxon>
        <taxon>Metazoa</taxon>
        <taxon>Ecdysozoa</taxon>
        <taxon>Arthropoda</taxon>
        <taxon>Hexapoda</taxon>
        <taxon>Insecta</taxon>
        <taxon>Pterygota</taxon>
        <taxon>Neoptera</taxon>
        <taxon>Endopterygota</taxon>
        <taxon>Diptera</taxon>
        <taxon>Nematocera</taxon>
        <taxon>Sciaroidea</taxon>
        <taxon>Sciaridae</taxon>
        <taxon>Pseudolycoriella</taxon>
    </lineage>
</organism>
<evidence type="ECO:0000256" key="10">
    <source>
        <dbReference type="ARBA" id="ARBA00023015"/>
    </source>
</evidence>
<dbReference type="Pfam" id="PF02375">
    <property type="entry name" value="JmjN"/>
    <property type="match status" value="1"/>
</dbReference>
<dbReference type="GO" id="GO:0000785">
    <property type="term" value="C:chromatin"/>
    <property type="evidence" value="ECO:0007669"/>
    <property type="project" value="TreeGrafter"/>
</dbReference>
<evidence type="ECO:0000256" key="9">
    <source>
        <dbReference type="ARBA" id="ARBA00023004"/>
    </source>
</evidence>
<dbReference type="GO" id="GO:0140681">
    <property type="term" value="F:histone H3K36me2/H3K36me3 demethylase activity"/>
    <property type="evidence" value="ECO:0007669"/>
    <property type="project" value="UniProtKB-ARBA"/>
</dbReference>
<dbReference type="GO" id="GO:0010468">
    <property type="term" value="P:regulation of gene expression"/>
    <property type="evidence" value="ECO:0007669"/>
    <property type="project" value="TreeGrafter"/>
</dbReference>
<comment type="caution">
    <text evidence="18">The sequence shown here is derived from an EMBL/GenBank/DDBJ whole genome shotgun (WGS) entry which is preliminary data.</text>
</comment>
<feature type="domain" description="JmjC" evidence="17">
    <location>
        <begin position="143"/>
        <end position="309"/>
    </location>
</feature>
<evidence type="ECO:0000256" key="1">
    <source>
        <dbReference type="ARBA" id="ARBA00001954"/>
    </source>
</evidence>
<evidence type="ECO:0000256" key="2">
    <source>
        <dbReference type="ARBA" id="ARBA00009711"/>
    </source>
</evidence>
<keyword evidence="6" id="KW-0156">Chromatin regulator</keyword>
<proteinExistence type="inferred from homology"/>
<dbReference type="GO" id="GO:0005634">
    <property type="term" value="C:nucleus"/>
    <property type="evidence" value="ECO:0007669"/>
    <property type="project" value="TreeGrafter"/>
</dbReference>
<evidence type="ECO:0000256" key="5">
    <source>
        <dbReference type="ARBA" id="ARBA00022833"/>
    </source>
</evidence>
<evidence type="ECO:0000259" key="16">
    <source>
        <dbReference type="PROSITE" id="PS51183"/>
    </source>
</evidence>
<dbReference type="AlphaFoldDB" id="A0A9Q0ML89"/>
<protein>
    <recommendedName>
        <fullName evidence="3">[histone H3]-trimethyl-L-lysine(9) demethylase</fullName>
        <ecNumber evidence="3">1.14.11.66</ecNumber>
    </recommendedName>
</protein>
<evidence type="ECO:0000313" key="19">
    <source>
        <dbReference type="Proteomes" id="UP001151699"/>
    </source>
</evidence>
<dbReference type="FunFam" id="2.60.120.650:FF:000048">
    <property type="entry name" value="Lysine-specific demethylase 4A"/>
    <property type="match status" value="1"/>
</dbReference>
<dbReference type="OrthoDB" id="9547406at2759"/>
<evidence type="ECO:0000256" key="6">
    <source>
        <dbReference type="ARBA" id="ARBA00022853"/>
    </source>
</evidence>
<keyword evidence="12" id="KW-0539">Nucleus</keyword>
<comment type="function">
    <text evidence="14">Probable histone demethylase that specifically demethylates 'Lys-9' and 'Lys-36' residues of histone H3, thereby playing a central role in histone code. Demethylation of Lys residue generates formaldehyde and succinate.</text>
</comment>
<dbReference type="Proteomes" id="UP001151699">
    <property type="component" value="Unassembled WGS sequence"/>
</dbReference>
<evidence type="ECO:0000256" key="8">
    <source>
        <dbReference type="ARBA" id="ARBA00023002"/>
    </source>
</evidence>
<comment type="catalytic activity">
    <reaction evidence="13">
        <text>N(6),N(6),N(6)-trimethyl-L-lysyl(9)-[histone H3] + 2 2-oxoglutarate + 2 O2 = N(6)-methyl-L-lysyl(9)-[histone H3] + 2 formaldehyde + 2 succinate + 2 CO2</text>
        <dbReference type="Rhea" id="RHEA:60200"/>
        <dbReference type="Rhea" id="RHEA-COMP:15538"/>
        <dbReference type="Rhea" id="RHEA-COMP:15542"/>
        <dbReference type="ChEBI" id="CHEBI:15379"/>
        <dbReference type="ChEBI" id="CHEBI:16526"/>
        <dbReference type="ChEBI" id="CHEBI:16810"/>
        <dbReference type="ChEBI" id="CHEBI:16842"/>
        <dbReference type="ChEBI" id="CHEBI:30031"/>
        <dbReference type="ChEBI" id="CHEBI:61929"/>
        <dbReference type="ChEBI" id="CHEBI:61961"/>
        <dbReference type="EC" id="1.14.11.66"/>
    </reaction>
</comment>
<evidence type="ECO:0000256" key="14">
    <source>
        <dbReference type="ARBA" id="ARBA00053408"/>
    </source>
</evidence>
<dbReference type="InterPro" id="IPR003347">
    <property type="entry name" value="JmjC_dom"/>
</dbReference>
<keyword evidence="7" id="KW-0223">Dioxygenase</keyword>
<dbReference type="EMBL" id="WJQU01002004">
    <property type="protein sequence ID" value="KAJ6633450.1"/>
    <property type="molecule type" value="Genomic_DNA"/>
</dbReference>
<keyword evidence="8" id="KW-0560">Oxidoreductase</keyword>
<keyword evidence="10" id="KW-0805">Transcription regulation</keyword>
<evidence type="ECO:0000256" key="13">
    <source>
        <dbReference type="ARBA" id="ARBA00049349"/>
    </source>
</evidence>
<keyword evidence="4" id="KW-0479">Metal-binding</keyword>
<sequence>MTSTSPSSTIPRIMVFRPTWSEFQNFNAYIEYIESQGAHKAGLAKVIPPKEWVPRKSGYDINKIDLTIPAPISQVVSGKQGLYQQINVQRRAMSLLQFAELANSERYQTPSHFDYADLERKYWKNVTYVAPLYGADVNGTLTDPDVKVWNLNHLGTILDYVNKDYGISIDGVNTAYLYFGMWKTSFAWHTEDMDLYSINYLHHGAPKTWYAIPPEYGTKMEQLAKRFFSENYSACKAHLRHKMTLISPCRLKQHNVPFNKITQEAGEIMITFPFGYHAGYNHGFNMAESTNFAAPRWVEYGKRASHCQCRKDMVRISMDTFVKRFQPEKYENWLKGLDIGPHPESSSKDSSRARSSEKLPKKTKSKVQKPNAKEKCNMSCIWDGGAGVAENLLQEGIIKNPNKLRQVNKSSAKD</sequence>
<feature type="region of interest" description="Disordered" evidence="15">
    <location>
        <begin position="336"/>
        <end position="373"/>
    </location>
</feature>
<evidence type="ECO:0000256" key="11">
    <source>
        <dbReference type="ARBA" id="ARBA00023163"/>
    </source>
</evidence>
<keyword evidence="19" id="KW-1185">Reference proteome</keyword>
<dbReference type="PANTHER" id="PTHR10694">
    <property type="entry name" value="LYSINE-SPECIFIC DEMETHYLASE"/>
    <property type="match status" value="1"/>
</dbReference>
<feature type="compositionally biased region" description="Basic and acidic residues" evidence="15">
    <location>
        <begin position="345"/>
        <end position="360"/>
    </location>
</feature>
<dbReference type="Pfam" id="PF02373">
    <property type="entry name" value="JmjC"/>
    <property type="match status" value="1"/>
</dbReference>
<evidence type="ECO:0000259" key="17">
    <source>
        <dbReference type="PROSITE" id="PS51184"/>
    </source>
</evidence>
<dbReference type="PANTHER" id="PTHR10694:SF142">
    <property type="entry name" value="LYSINE-SPECIFIC DEMETHYLASE 4A-RELATED"/>
    <property type="match status" value="1"/>
</dbReference>
<dbReference type="GO" id="GO:0046872">
    <property type="term" value="F:metal ion binding"/>
    <property type="evidence" value="ECO:0007669"/>
    <property type="project" value="UniProtKB-KW"/>
</dbReference>
<evidence type="ECO:0000256" key="15">
    <source>
        <dbReference type="SAM" id="MobiDB-lite"/>
    </source>
</evidence>
<comment type="cofactor">
    <cofactor evidence="1">
        <name>Fe(2+)</name>
        <dbReference type="ChEBI" id="CHEBI:29033"/>
    </cofactor>
</comment>
<dbReference type="SMART" id="SM00558">
    <property type="entry name" value="JmjC"/>
    <property type="match status" value="1"/>
</dbReference>